<comment type="caution">
    <text evidence="17">The sequence shown here is derived from an EMBL/GenBank/DDBJ whole genome shotgun (WGS) entry which is preliminary data.</text>
</comment>
<dbReference type="Pfam" id="PF00580">
    <property type="entry name" value="UvrD-helicase"/>
    <property type="match status" value="1"/>
</dbReference>
<dbReference type="InterPro" id="IPR011335">
    <property type="entry name" value="Restrct_endonuc-II-like"/>
</dbReference>
<organism evidence="17 18">
    <name type="scientific">Candidatus Scatoplasma merdavium</name>
    <dbReference type="NCBI Taxonomy" id="2840932"/>
    <lineage>
        <taxon>Bacteria</taxon>
        <taxon>Bacillati</taxon>
        <taxon>Bacillota</taxon>
        <taxon>Bacilli</taxon>
        <taxon>Bacillales</taxon>
        <taxon>Candidatus Scatoplasma</taxon>
    </lineage>
</organism>
<dbReference type="GO" id="GO:0043138">
    <property type="term" value="F:3'-5' DNA helicase activity"/>
    <property type="evidence" value="ECO:0007669"/>
    <property type="project" value="UniProtKB-EC"/>
</dbReference>
<evidence type="ECO:0000313" key="17">
    <source>
        <dbReference type="EMBL" id="MBO8414256.1"/>
    </source>
</evidence>
<evidence type="ECO:0000259" key="15">
    <source>
        <dbReference type="PROSITE" id="PS51198"/>
    </source>
</evidence>
<dbReference type="InterPro" id="IPR014016">
    <property type="entry name" value="UvrD-like_ATP-bd"/>
</dbReference>
<dbReference type="Gene3D" id="3.90.320.10">
    <property type="match status" value="1"/>
</dbReference>
<comment type="catalytic activity">
    <reaction evidence="13">
        <text>ATP + H2O = ADP + phosphate + H(+)</text>
        <dbReference type="Rhea" id="RHEA:13065"/>
        <dbReference type="ChEBI" id="CHEBI:15377"/>
        <dbReference type="ChEBI" id="CHEBI:15378"/>
        <dbReference type="ChEBI" id="CHEBI:30616"/>
        <dbReference type="ChEBI" id="CHEBI:43474"/>
        <dbReference type="ChEBI" id="CHEBI:456216"/>
        <dbReference type="EC" id="5.6.2.4"/>
    </reaction>
</comment>
<name>A0A9D9DA22_9BACL</name>
<dbReference type="SUPFAM" id="SSF52980">
    <property type="entry name" value="Restriction endonuclease-like"/>
    <property type="match status" value="1"/>
</dbReference>
<evidence type="ECO:0000256" key="3">
    <source>
        <dbReference type="ARBA" id="ARBA00022763"/>
    </source>
</evidence>
<evidence type="ECO:0000256" key="4">
    <source>
        <dbReference type="ARBA" id="ARBA00022801"/>
    </source>
</evidence>
<dbReference type="GO" id="GO:0004527">
    <property type="term" value="F:exonuclease activity"/>
    <property type="evidence" value="ECO:0007669"/>
    <property type="project" value="UniProtKB-KW"/>
</dbReference>
<gene>
    <name evidence="17" type="ORF">IAC78_02085</name>
</gene>
<dbReference type="GO" id="GO:0033202">
    <property type="term" value="C:DNA helicase complex"/>
    <property type="evidence" value="ECO:0007669"/>
    <property type="project" value="TreeGrafter"/>
</dbReference>
<dbReference type="Pfam" id="PF13361">
    <property type="entry name" value="UvrD_C"/>
    <property type="match status" value="1"/>
</dbReference>
<keyword evidence="5 14" id="KW-0347">Helicase</keyword>
<dbReference type="EC" id="5.6.2.4" evidence="12"/>
<keyword evidence="6" id="KW-0269">Exonuclease</keyword>
<protein>
    <recommendedName>
        <fullName evidence="12">DNA 3'-5' helicase</fullName>
        <ecNumber evidence="12">5.6.2.4</ecNumber>
    </recommendedName>
</protein>
<feature type="domain" description="UvrD-like helicase ATP-binding" evidence="15">
    <location>
        <begin position="1"/>
        <end position="448"/>
    </location>
</feature>
<evidence type="ECO:0000256" key="10">
    <source>
        <dbReference type="ARBA" id="ARBA00023235"/>
    </source>
</evidence>
<dbReference type="PANTHER" id="PTHR11070:SF48">
    <property type="entry name" value="ATP-DEPENDENT HELICASE_NUCLEASE SUBUNIT A"/>
    <property type="match status" value="1"/>
</dbReference>
<proteinExistence type="predicted"/>
<accession>A0A9D9DA22</accession>
<reference evidence="17" key="1">
    <citation type="submission" date="2020-10" db="EMBL/GenBank/DDBJ databases">
        <authorList>
            <person name="Gilroy R."/>
        </authorList>
    </citation>
    <scope>NUCLEOTIDE SEQUENCE</scope>
    <source>
        <strain evidence="17">1748</strain>
    </source>
</reference>
<evidence type="ECO:0000256" key="14">
    <source>
        <dbReference type="PROSITE-ProRule" id="PRU00560"/>
    </source>
</evidence>
<evidence type="ECO:0000256" key="9">
    <source>
        <dbReference type="ARBA" id="ARBA00023204"/>
    </source>
</evidence>
<dbReference type="AlphaFoldDB" id="A0A9D9DA22"/>
<dbReference type="GO" id="GO:0003677">
    <property type="term" value="F:DNA binding"/>
    <property type="evidence" value="ECO:0007669"/>
    <property type="project" value="UniProtKB-KW"/>
</dbReference>
<evidence type="ECO:0000256" key="13">
    <source>
        <dbReference type="ARBA" id="ARBA00048988"/>
    </source>
</evidence>
<evidence type="ECO:0000256" key="5">
    <source>
        <dbReference type="ARBA" id="ARBA00022806"/>
    </source>
</evidence>
<keyword evidence="9" id="KW-0234">DNA repair</keyword>
<evidence type="ECO:0000256" key="8">
    <source>
        <dbReference type="ARBA" id="ARBA00023125"/>
    </source>
</evidence>
<evidence type="ECO:0000256" key="11">
    <source>
        <dbReference type="ARBA" id="ARBA00034617"/>
    </source>
</evidence>
<comment type="catalytic activity">
    <reaction evidence="11">
        <text>Couples ATP hydrolysis with the unwinding of duplex DNA by translocating in the 3'-5' direction.</text>
        <dbReference type="EC" id="5.6.2.4"/>
    </reaction>
</comment>
<dbReference type="GO" id="GO:0005524">
    <property type="term" value="F:ATP binding"/>
    <property type="evidence" value="ECO:0007669"/>
    <property type="project" value="UniProtKB-UniRule"/>
</dbReference>
<evidence type="ECO:0000256" key="12">
    <source>
        <dbReference type="ARBA" id="ARBA00034808"/>
    </source>
</evidence>
<keyword evidence="10" id="KW-0413">Isomerase</keyword>
<dbReference type="EMBL" id="JADING010000059">
    <property type="protein sequence ID" value="MBO8414256.1"/>
    <property type="molecule type" value="Genomic_DNA"/>
</dbReference>
<keyword evidence="2 14" id="KW-0547">Nucleotide-binding</keyword>
<keyword evidence="1" id="KW-0540">Nuclease</keyword>
<feature type="domain" description="UvrD-like helicase C-terminal" evidence="16">
    <location>
        <begin position="464"/>
        <end position="738"/>
    </location>
</feature>
<dbReference type="InterPro" id="IPR000212">
    <property type="entry name" value="DNA_helicase_UvrD/REP"/>
</dbReference>
<dbReference type="Gene3D" id="3.40.50.300">
    <property type="entry name" value="P-loop containing nucleotide triphosphate hydrolases"/>
    <property type="match status" value="4"/>
</dbReference>
<dbReference type="InterPro" id="IPR027417">
    <property type="entry name" value="P-loop_NTPase"/>
</dbReference>
<dbReference type="PROSITE" id="PS51198">
    <property type="entry name" value="UVRD_HELICASE_ATP_BIND"/>
    <property type="match status" value="1"/>
</dbReference>
<keyword evidence="3" id="KW-0227">DNA damage</keyword>
<keyword evidence="7 14" id="KW-0067">ATP-binding</keyword>
<evidence type="ECO:0000256" key="7">
    <source>
        <dbReference type="ARBA" id="ARBA00022840"/>
    </source>
</evidence>
<feature type="binding site" evidence="14">
    <location>
        <begin position="22"/>
        <end position="29"/>
    </location>
    <ligand>
        <name>ATP</name>
        <dbReference type="ChEBI" id="CHEBI:30616"/>
    </ligand>
</feature>
<dbReference type="GO" id="GO:0005829">
    <property type="term" value="C:cytosol"/>
    <property type="evidence" value="ECO:0007669"/>
    <property type="project" value="TreeGrafter"/>
</dbReference>
<dbReference type="GO" id="GO:0000725">
    <property type="term" value="P:recombinational repair"/>
    <property type="evidence" value="ECO:0007669"/>
    <property type="project" value="TreeGrafter"/>
</dbReference>
<evidence type="ECO:0000256" key="2">
    <source>
        <dbReference type="ARBA" id="ARBA00022741"/>
    </source>
</evidence>
<dbReference type="InterPro" id="IPR011604">
    <property type="entry name" value="PDDEXK-like_dom_sf"/>
</dbReference>
<evidence type="ECO:0000256" key="6">
    <source>
        <dbReference type="ARBA" id="ARBA00022839"/>
    </source>
</evidence>
<dbReference type="CDD" id="cd17932">
    <property type="entry name" value="DEXQc_UvrD"/>
    <property type="match status" value="1"/>
</dbReference>
<dbReference type="PROSITE" id="PS51217">
    <property type="entry name" value="UVRD_HELICASE_CTER"/>
    <property type="match status" value="1"/>
</dbReference>
<dbReference type="SUPFAM" id="SSF52540">
    <property type="entry name" value="P-loop containing nucleoside triphosphate hydrolases"/>
    <property type="match status" value="1"/>
</dbReference>
<sequence length="1048" mass="121198">MTPNAKQKIAIDECDSNILVSSSAGTGKTGVLSGRVIRILHDYLSKKTNKKGTLSRLLILTFTEAAAHNMAVRIKGELKKYPELKSELKLVDSADICTFDSFYQKIVRKYFYLLGIKETFEIIDESVLKFELRKLIDSKFDELYDSNNQLFLNLLDHYTLKDDESIRDLVENVITSSLVVKIGSNSLEEMKDKFLSISEAELDEAYCFYLNRLKDSLHKMQKLFLDNDSEPALKPKRDIVLNNLKRIDEIGDHLDKLVNLAKIYQINPDTQKTPAAKWKDAENPHIRAEFTFIKEDIDSIVKVASNFPTYQEAKKVLKDNEKLYTFFYSICLEVMDKFNSLKLQKGVYTFSDIASLALHLLENNDEVRREISESYDEIMVDEYQDNADIQERFLELIGNNNLFMVGDIKQSIYAFRNSNPTYFLNRYNQYKNGNGGKLVEMSENYRSSKSVIDTVNSIFSTIMTEDFGGANYADGHCLEQPTVRPDPNLGLPTKFLTYTMENTRRDLMSPDKEARIVCEDILQRVRNKEIIKGHPARFSDFCILIDRGTKFEDISKVFAEYQIPLNVENDSDAFSKEIVYVVKNLFLAMAFVCLDKVDTAEFKRSILCLLRSPLYREDNAKIFSYFSENKLKDSEVYKKLLSLKSRCQTSDVYSIYSTLIKEFNVYASLKNFTEVSNSIKLLSDVENQFISMAKMGYSFEDVIAYFQRNEKDKSKLKVRFKSPSNDAVNITNIHKSKGLEYPVVYCLSLYNKYKSIKEDDVLFDRTNGVQFRYTRNDQFDAKEGDVCTNPILAYRKDIIALQEKKEKIRLLYVQLTRAEQQLVFVAHKEEGKEWTAKSIDKCNSFADLLAASKYPFNEEKANLDGKIDSGYKNDAESDVQQDKAKEIKKITLKYSEPNFIFENPVVIRASKKETHTSKAILDLGSKLHEAMEITDFENPDYSLFKDKDIVSALENFINSKIYLENKRAEIYKEYRYYDEDNNSEGSIDLLFIHPDHFVIVDYKFSNLADSDYIKQIEIYADNVRRIFNLSKGSGYLYSLKKGDFKKVL</sequence>
<keyword evidence="8" id="KW-0238">DNA-binding</keyword>
<dbReference type="Proteomes" id="UP000823629">
    <property type="component" value="Unassembled WGS sequence"/>
</dbReference>
<reference evidence="17" key="2">
    <citation type="journal article" date="2021" name="PeerJ">
        <title>Extensive microbial diversity within the chicken gut microbiome revealed by metagenomics and culture.</title>
        <authorList>
            <person name="Gilroy R."/>
            <person name="Ravi A."/>
            <person name="Getino M."/>
            <person name="Pursley I."/>
            <person name="Horton D.L."/>
            <person name="Alikhan N.F."/>
            <person name="Baker D."/>
            <person name="Gharbi K."/>
            <person name="Hall N."/>
            <person name="Watson M."/>
            <person name="Adriaenssens E.M."/>
            <person name="Foster-Nyarko E."/>
            <person name="Jarju S."/>
            <person name="Secka A."/>
            <person name="Antonio M."/>
            <person name="Oren A."/>
            <person name="Chaudhuri R.R."/>
            <person name="La Ragione R."/>
            <person name="Hildebrand F."/>
            <person name="Pallen M.J."/>
        </authorList>
    </citation>
    <scope>NUCLEOTIDE SEQUENCE</scope>
    <source>
        <strain evidence="17">1748</strain>
    </source>
</reference>
<evidence type="ECO:0000313" key="18">
    <source>
        <dbReference type="Proteomes" id="UP000823629"/>
    </source>
</evidence>
<keyword evidence="4 14" id="KW-0378">Hydrolase</keyword>
<evidence type="ECO:0000259" key="16">
    <source>
        <dbReference type="PROSITE" id="PS51217"/>
    </source>
</evidence>
<evidence type="ECO:0000256" key="1">
    <source>
        <dbReference type="ARBA" id="ARBA00022722"/>
    </source>
</evidence>
<dbReference type="PANTHER" id="PTHR11070">
    <property type="entry name" value="UVRD / RECB / PCRA DNA HELICASE FAMILY MEMBER"/>
    <property type="match status" value="1"/>
</dbReference>
<dbReference type="InterPro" id="IPR014017">
    <property type="entry name" value="DNA_helicase_UvrD-like_C"/>
</dbReference>